<dbReference type="RefSeq" id="WP_148066248.1">
    <property type="nucleotide sequence ID" value="NZ_VRZA01000001.1"/>
</dbReference>
<accession>A0A5C9A5C0</accession>
<gene>
    <name evidence="1" type="ORF">FV139_00240</name>
</gene>
<dbReference type="Proteomes" id="UP000321039">
    <property type="component" value="Unassembled WGS sequence"/>
</dbReference>
<name>A0A5C9A5C0_9GAMM</name>
<keyword evidence="2" id="KW-1185">Reference proteome</keyword>
<evidence type="ECO:0008006" key="3">
    <source>
        <dbReference type="Google" id="ProtNLM"/>
    </source>
</evidence>
<sequence length="361" mass="41666">MTEGALTDGRWLTRSLAHGALVCLLCNTAYVSAVESSDPTLTEEIIEGWEAAEPEAEAGEDENQDGEVNWVDTSHAYATGRAQAMTRWMDDYFGDKEYILEEAESQLRLELIDTWDSDDGTDLKVRLRGKLQLPKISRRLNLLFSGEDSELDSSEERQVNDEIGLQYELLDRARSRFDLTLGYSSGHLRPGVKYRNQGSFSDRLSYRLVERIQYEDGENFFSQTQFDLNHAVGENSVVRWGSRLLYGEKTEGVEWSTGLSLRQRYRLDHPRPIATSYFVSANGVTRPEGFSKNYRTGVLWRRQVYRDYLFLELEPSYNYRRRNYDDERDGAWRMIVRVEIALQRNLARVAISKSGEVEDDL</sequence>
<evidence type="ECO:0000313" key="2">
    <source>
        <dbReference type="Proteomes" id="UP000321039"/>
    </source>
</evidence>
<evidence type="ECO:0000313" key="1">
    <source>
        <dbReference type="EMBL" id="TXS95978.1"/>
    </source>
</evidence>
<proteinExistence type="predicted"/>
<dbReference type="AlphaFoldDB" id="A0A5C9A5C0"/>
<reference evidence="1 2" key="1">
    <citation type="submission" date="2019-08" db="EMBL/GenBank/DDBJ databases">
        <title>Parahaliea maris sp. nov., isolated from the surface seawater.</title>
        <authorList>
            <person name="Liu Y."/>
        </authorList>
    </citation>
    <scope>NUCLEOTIDE SEQUENCE [LARGE SCALE GENOMIC DNA]</scope>
    <source>
        <strain evidence="1 2">HSLHS9</strain>
    </source>
</reference>
<comment type="caution">
    <text evidence="1">The sequence shown here is derived from an EMBL/GenBank/DDBJ whole genome shotgun (WGS) entry which is preliminary data.</text>
</comment>
<dbReference type="EMBL" id="VRZA01000001">
    <property type="protein sequence ID" value="TXS95978.1"/>
    <property type="molecule type" value="Genomic_DNA"/>
</dbReference>
<protein>
    <recommendedName>
        <fullName evidence="3">DUF560 domain-containing protein</fullName>
    </recommendedName>
</protein>
<organism evidence="1 2">
    <name type="scientific">Parahaliea maris</name>
    <dbReference type="NCBI Taxonomy" id="2716870"/>
    <lineage>
        <taxon>Bacteria</taxon>
        <taxon>Pseudomonadati</taxon>
        <taxon>Pseudomonadota</taxon>
        <taxon>Gammaproteobacteria</taxon>
        <taxon>Cellvibrionales</taxon>
        <taxon>Halieaceae</taxon>
        <taxon>Parahaliea</taxon>
    </lineage>
</organism>